<accession>A0ABP9XGZ4</accession>
<comment type="caution">
    <text evidence="1">The sequence shown here is derived from an EMBL/GenBank/DDBJ whole genome shotgun (WGS) entry which is preliminary data.</text>
</comment>
<evidence type="ECO:0000313" key="2">
    <source>
        <dbReference type="Proteomes" id="UP001404956"/>
    </source>
</evidence>
<dbReference type="RefSeq" id="WP_345454594.1">
    <property type="nucleotide sequence ID" value="NZ_BAABRV010000005.1"/>
</dbReference>
<evidence type="ECO:0000313" key="1">
    <source>
        <dbReference type="EMBL" id="GAA5533830.1"/>
    </source>
</evidence>
<protein>
    <submittedName>
        <fullName evidence="1">Uncharacterized protein</fullName>
    </submittedName>
</protein>
<reference evidence="1 2" key="1">
    <citation type="submission" date="2024-02" db="EMBL/GenBank/DDBJ databases">
        <title>Deinococcus aluminii NBRC 112889.</title>
        <authorList>
            <person name="Ichikawa N."/>
            <person name="Katano-Makiyama Y."/>
            <person name="Hidaka K."/>
        </authorList>
    </citation>
    <scope>NUCLEOTIDE SEQUENCE [LARGE SCALE GENOMIC DNA]</scope>
    <source>
        <strain evidence="1 2">NBRC 112889</strain>
    </source>
</reference>
<keyword evidence="2" id="KW-1185">Reference proteome</keyword>
<dbReference type="Proteomes" id="UP001404956">
    <property type="component" value="Unassembled WGS sequence"/>
</dbReference>
<sequence>MKHALEIEIGTLDVQGGNLRVMARTADVEGLEQATRAYEAAGGNLSARTMQDLALDDRYGLLQHGKADQPGVALTIPLEGRPRQVRVLGHYAPDGTLLGVTLDFQRSALPFDFEGQCLGCGLSNNKLNRDNLCRPCADDAAPLVIPASWEEAVADLRAEGALSVDEREAREAAMQARTLNRTVH</sequence>
<organism evidence="1 2">
    <name type="scientific">Deinococcus aluminii</name>
    <dbReference type="NCBI Taxonomy" id="1656885"/>
    <lineage>
        <taxon>Bacteria</taxon>
        <taxon>Thermotogati</taxon>
        <taxon>Deinococcota</taxon>
        <taxon>Deinococci</taxon>
        <taxon>Deinococcales</taxon>
        <taxon>Deinococcaceae</taxon>
        <taxon>Deinococcus</taxon>
    </lineage>
</organism>
<proteinExistence type="predicted"/>
<dbReference type="EMBL" id="BAABRV010000005">
    <property type="protein sequence ID" value="GAA5533830.1"/>
    <property type="molecule type" value="Genomic_DNA"/>
</dbReference>
<name>A0ABP9XGZ4_9DEIO</name>
<gene>
    <name evidence="1" type="ORF">Dalu01_02238</name>
</gene>